<dbReference type="Proteomes" id="UP000032309">
    <property type="component" value="Unassembled WGS sequence"/>
</dbReference>
<comment type="caution">
    <text evidence="1">The sequence shown here is derived from an EMBL/GenBank/DDBJ whole genome shotgun (WGS) entry which is preliminary data.</text>
</comment>
<sequence>MQENKGWCFRYLWLLEKADLSYLEIRRPVLHGIKCELQPVSDSDLFIDTVHVFFHGWFTDVETCHDILVAVSLANALNNLRLTPGLGGGVSNFL</sequence>
<reference evidence="2" key="1">
    <citation type="journal article" date="2015" name="Genome Announc.">
        <title>Draft Genome Sequence of an Anaerobic Ammonium-Oxidizing Bacterium, "Candidatus Brocadia sinica".</title>
        <authorList>
            <person name="Oshiki M."/>
            <person name="Shinyako-Hata K."/>
            <person name="Satoh H."/>
            <person name="Okabe S."/>
        </authorList>
    </citation>
    <scope>NUCLEOTIDE SEQUENCE [LARGE SCALE GENOMIC DNA]</scope>
    <source>
        <strain evidence="2">JPN1</strain>
    </source>
</reference>
<gene>
    <name evidence="1" type="ORF">BROSI_A3272</name>
</gene>
<proteinExistence type="predicted"/>
<keyword evidence="2" id="KW-1185">Reference proteome</keyword>
<organism evidence="1 2">
    <name type="scientific">Candidatus Brocadia sinica JPN1</name>
    <dbReference type="NCBI Taxonomy" id="1197129"/>
    <lineage>
        <taxon>Bacteria</taxon>
        <taxon>Pseudomonadati</taxon>
        <taxon>Planctomycetota</taxon>
        <taxon>Candidatus Brocadiia</taxon>
        <taxon>Candidatus Brocadiales</taxon>
        <taxon>Candidatus Brocadiaceae</taxon>
        <taxon>Candidatus Brocadia</taxon>
    </lineage>
</organism>
<evidence type="ECO:0000313" key="1">
    <source>
        <dbReference type="EMBL" id="GAN34729.1"/>
    </source>
</evidence>
<protein>
    <submittedName>
        <fullName evidence="1">Uncharacterized protein</fullName>
    </submittedName>
</protein>
<accession>A0ABQ0K0Y4</accession>
<evidence type="ECO:0000313" key="2">
    <source>
        <dbReference type="Proteomes" id="UP000032309"/>
    </source>
</evidence>
<dbReference type="EMBL" id="BAFN01000001">
    <property type="protein sequence ID" value="GAN34729.1"/>
    <property type="molecule type" value="Genomic_DNA"/>
</dbReference>
<name>A0ABQ0K0Y4_9BACT</name>